<feature type="transmembrane region" description="Helical" evidence="16">
    <location>
        <begin position="83"/>
        <end position="109"/>
    </location>
</feature>
<dbReference type="PANTHER" id="PTHR11435">
    <property type="entry name" value="NADH UBIQUINONE OXIDOREDUCTASE SUBUNIT ND6"/>
    <property type="match status" value="1"/>
</dbReference>
<evidence type="ECO:0000256" key="14">
    <source>
        <dbReference type="ARBA" id="ARBA00031019"/>
    </source>
</evidence>
<reference evidence="17" key="1">
    <citation type="submission" date="2023-08" db="EMBL/GenBank/DDBJ databases">
        <authorList>
            <person name="Liu M."/>
        </authorList>
    </citation>
    <scope>NUCLEOTIDE SEQUENCE</scope>
</reference>
<dbReference type="InterPro" id="IPR050269">
    <property type="entry name" value="ComplexI_Subunit6"/>
</dbReference>
<dbReference type="EC" id="7.1.1.2" evidence="3"/>
<dbReference type="PANTHER" id="PTHR11435:SF1">
    <property type="entry name" value="NADH-UBIQUINONE OXIDOREDUCTASE CHAIN 6"/>
    <property type="match status" value="1"/>
</dbReference>
<evidence type="ECO:0000256" key="9">
    <source>
        <dbReference type="ARBA" id="ARBA00022982"/>
    </source>
</evidence>
<evidence type="ECO:0000256" key="13">
    <source>
        <dbReference type="ARBA" id="ARBA00023136"/>
    </source>
</evidence>
<sequence length="168" mass="20033">MMNFLIVICFIVSILFMFLNHPLSFGFMLLMQTIIITMITGMMNHNYWYSYILFLVMIGGMLILFIYMTSIASNEKFKFSMKLFMLFIIMMFFSLILINLDSFFLNYLVKNNETTYFNMKLNNSLSLMKFMNFPNNMILFMIFIYLFITLIAVTKICDKSMGPLRQKF</sequence>
<evidence type="ECO:0000256" key="1">
    <source>
        <dbReference type="ARBA" id="ARBA00004225"/>
    </source>
</evidence>
<keyword evidence="12 17" id="KW-0496">Mitochondrion</keyword>
<dbReference type="GO" id="GO:0031966">
    <property type="term" value="C:mitochondrial membrane"/>
    <property type="evidence" value="ECO:0007669"/>
    <property type="project" value="UniProtKB-SubCell"/>
</dbReference>
<keyword evidence="5" id="KW-0813">Transport</keyword>
<dbReference type="AlphaFoldDB" id="A0AAN0LHH6"/>
<name>A0AAN0LHH6_9CUCU</name>
<comment type="catalytic activity">
    <reaction evidence="15">
        <text>a ubiquinone + NADH + 5 H(+)(in) = a ubiquinol + NAD(+) + 4 H(+)(out)</text>
        <dbReference type="Rhea" id="RHEA:29091"/>
        <dbReference type="Rhea" id="RHEA-COMP:9565"/>
        <dbReference type="Rhea" id="RHEA-COMP:9566"/>
        <dbReference type="ChEBI" id="CHEBI:15378"/>
        <dbReference type="ChEBI" id="CHEBI:16389"/>
        <dbReference type="ChEBI" id="CHEBI:17976"/>
        <dbReference type="ChEBI" id="CHEBI:57540"/>
        <dbReference type="ChEBI" id="CHEBI:57945"/>
        <dbReference type="EC" id="7.1.1.2"/>
    </reaction>
</comment>
<keyword evidence="10 16" id="KW-1133">Transmembrane helix</keyword>
<evidence type="ECO:0000256" key="10">
    <source>
        <dbReference type="ARBA" id="ARBA00022989"/>
    </source>
</evidence>
<evidence type="ECO:0000256" key="2">
    <source>
        <dbReference type="ARBA" id="ARBA00005698"/>
    </source>
</evidence>
<gene>
    <name evidence="17" type="primary">ND6</name>
</gene>
<evidence type="ECO:0000256" key="4">
    <source>
        <dbReference type="ARBA" id="ARBA00021095"/>
    </source>
</evidence>
<keyword evidence="7 16" id="KW-0812">Transmembrane</keyword>
<evidence type="ECO:0000256" key="5">
    <source>
        <dbReference type="ARBA" id="ARBA00022448"/>
    </source>
</evidence>
<evidence type="ECO:0000256" key="15">
    <source>
        <dbReference type="ARBA" id="ARBA00049551"/>
    </source>
</evidence>
<keyword evidence="8" id="KW-1278">Translocase</keyword>
<keyword evidence="11" id="KW-0520">NAD</keyword>
<keyword evidence="9" id="KW-0249">Electron transport</keyword>
<reference evidence="17" key="2">
    <citation type="journal article" date="2024" name="Insects">
        <title>The First Two Complete Mitochondrial Genomes for the Subfamily Meligethinae (Coleoptera: Nitidulidae) and Implications for the Higher Phylogeny of Nitidulidae.</title>
        <authorList>
            <person name="Dai J."/>
            <person name="Liu M."/>
            <person name="Di Giulio A."/>
            <person name="Sabatelli S."/>
            <person name="Wang W."/>
            <person name="Audisio P."/>
        </authorList>
    </citation>
    <scope>NUCLEOTIDE SEQUENCE</scope>
</reference>
<organism evidence="17">
    <name type="scientific">Teucriogethes sp</name>
    <dbReference type="NCBI Taxonomy" id="3123426"/>
    <lineage>
        <taxon>Eukaryota</taxon>
        <taxon>Metazoa</taxon>
        <taxon>Ecdysozoa</taxon>
        <taxon>Arthropoda</taxon>
        <taxon>Hexapoda</taxon>
        <taxon>Insecta</taxon>
        <taxon>Pterygota</taxon>
        <taxon>Neoptera</taxon>
        <taxon>Endopterygota</taxon>
        <taxon>Coleoptera</taxon>
        <taxon>Polyphaga</taxon>
        <taxon>Cucujiformia</taxon>
        <taxon>Nitidulidae</taxon>
        <taxon>Meligethinae</taxon>
        <taxon>Teucriogethes</taxon>
    </lineage>
</organism>
<feature type="transmembrane region" description="Helical" evidence="16">
    <location>
        <begin position="137"/>
        <end position="157"/>
    </location>
</feature>
<evidence type="ECO:0000256" key="7">
    <source>
        <dbReference type="ARBA" id="ARBA00022692"/>
    </source>
</evidence>
<accession>A0AAN0LHH6</accession>
<evidence type="ECO:0000256" key="11">
    <source>
        <dbReference type="ARBA" id="ARBA00023027"/>
    </source>
</evidence>
<dbReference type="EMBL" id="OR387485">
    <property type="protein sequence ID" value="WWM50106.1"/>
    <property type="molecule type" value="Genomic_DNA"/>
</dbReference>
<evidence type="ECO:0000256" key="16">
    <source>
        <dbReference type="SAM" id="Phobius"/>
    </source>
</evidence>
<keyword evidence="6" id="KW-0679">Respiratory chain</keyword>
<geneLocation type="mitochondrion" evidence="17"/>
<keyword evidence="13 16" id="KW-0472">Membrane</keyword>
<comment type="subcellular location">
    <subcellularLocation>
        <location evidence="1">Mitochondrion membrane</location>
        <topology evidence="1">Multi-pass membrane protein</topology>
    </subcellularLocation>
</comment>
<protein>
    <recommendedName>
        <fullName evidence="4">NADH-ubiquinone oxidoreductase chain 6</fullName>
        <ecNumber evidence="3">7.1.1.2</ecNumber>
    </recommendedName>
    <alternativeName>
        <fullName evidence="14">NADH dehydrogenase subunit 6</fullName>
    </alternativeName>
</protein>
<evidence type="ECO:0000256" key="8">
    <source>
        <dbReference type="ARBA" id="ARBA00022967"/>
    </source>
</evidence>
<feature type="transmembrane region" description="Helical" evidence="16">
    <location>
        <begin position="47"/>
        <end position="71"/>
    </location>
</feature>
<proteinExistence type="inferred from homology"/>
<evidence type="ECO:0000256" key="3">
    <source>
        <dbReference type="ARBA" id="ARBA00012944"/>
    </source>
</evidence>
<evidence type="ECO:0000256" key="12">
    <source>
        <dbReference type="ARBA" id="ARBA00023128"/>
    </source>
</evidence>
<evidence type="ECO:0000256" key="6">
    <source>
        <dbReference type="ARBA" id="ARBA00022660"/>
    </source>
</evidence>
<dbReference type="GO" id="GO:0008137">
    <property type="term" value="F:NADH dehydrogenase (ubiquinone) activity"/>
    <property type="evidence" value="ECO:0007669"/>
    <property type="project" value="UniProtKB-EC"/>
</dbReference>
<comment type="similarity">
    <text evidence="2">Belongs to the complex I subunit 6 family.</text>
</comment>
<evidence type="ECO:0000313" key="17">
    <source>
        <dbReference type="EMBL" id="WWM50106.1"/>
    </source>
</evidence>